<evidence type="ECO:0000256" key="1">
    <source>
        <dbReference type="ARBA" id="ARBA00004167"/>
    </source>
</evidence>
<keyword evidence="13" id="KW-1185">Reference proteome</keyword>
<evidence type="ECO:0000256" key="7">
    <source>
        <dbReference type="ARBA" id="ARBA00023180"/>
    </source>
</evidence>
<dbReference type="OrthoDB" id="6098401at2759"/>
<dbReference type="CDD" id="cd11304">
    <property type="entry name" value="Cadherin_repeat"/>
    <property type="match status" value="2"/>
</dbReference>
<dbReference type="PANTHER" id="PTHR24028:SF328">
    <property type="entry name" value="CADHERIN-3"/>
    <property type="match status" value="1"/>
</dbReference>
<keyword evidence="6 9" id="KW-0472">Membrane</keyword>
<sequence length="706" mass="76999">MKFFFLPLLILVSRVVLHEAALSLILDDVQATIQEDARVLKQVFQFLIEGDTSEFGNNIVCYVQHVKPQPNTDPLIGPFRARLFGNNNNNNSVVYDPDSGFPLNTLIQTFYQIRLCCYSANQGVTPDPPTCRALFITVTQNIPPLISGVSEITVAGDADINEILTTYMVTDQLDQDSLSLSLSSTPKDAASFFNIDYKITGTADLSLAVNGQQIPYGQLTLFINATDGKDSFVKAVQVTIADFNSRPNIRELPQNITLPEDTPKETTIALLNFEDVDGFTARIEPKCTVNPRDESFKFVYDVNRRSIKLTNVTDFPLDFETNNFYNITCVISDGFLDSAGEHLLIFVQNVNEPPVFQKTAQSCQLSESQAGGSFCDVSFRATDPDNDAVVLSLAGNFSEKFALTDNNRRLTFAVDYDLEAVGSPTSVKLTVVATDPLGATGTTLINVAIADVNDNDPVFTTEMTIIPIEYVTSRGVIGALTATDRDLGTNGDLEFSLISISPPDAATHFRLFQNGEIHYLSQFPDTLAGTTALVVAQATDKGTPSRSATSTIALAFGTTTTSTTTTASTTTQTTTTTTTTTTVAPTPAPFDFWSRPENIAMFTILMLLLLLLLLALLWLCLRLCLGSLGRLGGGGAQPGVCASCFGQCCRPGACSGFVESCRDCDCDCDCCRPPRRIQPQIVTSLDYDEDFWNRREHYESGNPYKT</sequence>
<keyword evidence="10" id="KW-0732">Signal</keyword>
<gene>
    <name evidence="12" type="ORF">LOTGIDRAFT_171473</name>
</gene>
<evidence type="ECO:0000259" key="11">
    <source>
        <dbReference type="PROSITE" id="PS50268"/>
    </source>
</evidence>
<dbReference type="GO" id="GO:0005886">
    <property type="term" value="C:plasma membrane"/>
    <property type="evidence" value="ECO:0007669"/>
    <property type="project" value="InterPro"/>
</dbReference>
<feature type="signal peptide" evidence="10">
    <location>
        <begin position="1"/>
        <end position="20"/>
    </location>
</feature>
<dbReference type="SMART" id="SM00112">
    <property type="entry name" value="CA"/>
    <property type="match status" value="2"/>
</dbReference>
<dbReference type="SUPFAM" id="SSF49313">
    <property type="entry name" value="Cadherin-like"/>
    <property type="match status" value="3"/>
</dbReference>
<dbReference type="GO" id="GO:0005509">
    <property type="term" value="F:calcium ion binding"/>
    <property type="evidence" value="ECO:0007669"/>
    <property type="project" value="UniProtKB-UniRule"/>
</dbReference>
<evidence type="ECO:0000256" key="8">
    <source>
        <dbReference type="PROSITE-ProRule" id="PRU00043"/>
    </source>
</evidence>
<keyword evidence="4 8" id="KW-0106">Calcium</keyword>
<feature type="transmembrane region" description="Helical" evidence="9">
    <location>
        <begin position="599"/>
        <end position="621"/>
    </location>
</feature>
<dbReference type="GeneID" id="20241798"/>
<dbReference type="PROSITE" id="PS00232">
    <property type="entry name" value="CADHERIN_1"/>
    <property type="match status" value="1"/>
</dbReference>
<dbReference type="PANTHER" id="PTHR24028">
    <property type="entry name" value="CADHERIN-87A"/>
    <property type="match status" value="1"/>
</dbReference>
<dbReference type="InterPro" id="IPR015919">
    <property type="entry name" value="Cadherin-like_sf"/>
</dbReference>
<dbReference type="AlphaFoldDB" id="V4CM60"/>
<organism evidence="12 13">
    <name type="scientific">Lottia gigantea</name>
    <name type="common">Giant owl limpet</name>
    <dbReference type="NCBI Taxonomy" id="225164"/>
    <lineage>
        <taxon>Eukaryota</taxon>
        <taxon>Metazoa</taxon>
        <taxon>Spiralia</taxon>
        <taxon>Lophotrochozoa</taxon>
        <taxon>Mollusca</taxon>
        <taxon>Gastropoda</taxon>
        <taxon>Patellogastropoda</taxon>
        <taxon>Lottioidea</taxon>
        <taxon>Lottiidae</taxon>
        <taxon>Lottia</taxon>
    </lineage>
</organism>
<evidence type="ECO:0000256" key="5">
    <source>
        <dbReference type="ARBA" id="ARBA00022989"/>
    </source>
</evidence>
<feature type="domain" description="Cadherin" evidence="11">
    <location>
        <begin position="250"/>
        <end position="356"/>
    </location>
</feature>
<evidence type="ECO:0000256" key="6">
    <source>
        <dbReference type="ARBA" id="ARBA00023136"/>
    </source>
</evidence>
<keyword evidence="2 9" id="KW-0812">Transmembrane</keyword>
<dbReference type="RefSeq" id="XP_009045918.1">
    <property type="nucleotide sequence ID" value="XM_009047670.1"/>
</dbReference>
<reference evidence="12 13" key="1">
    <citation type="journal article" date="2013" name="Nature">
        <title>Insights into bilaterian evolution from three spiralian genomes.</title>
        <authorList>
            <person name="Simakov O."/>
            <person name="Marletaz F."/>
            <person name="Cho S.J."/>
            <person name="Edsinger-Gonzales E."/>
            <person name="Havlak P."/>
            <person name="Hellsten U."/>
            <person name="Kuo D.H."/>
            <person name="Larsson T."/>
            <person name="Lv J."/>
            <person name="Arendt D."/>
            <person name="Savage R."/>
            <person name="Osoegawa K."/>
            <person name="de Jong P."/>
            <person name="Grimwood J."/>
            <person name="Chapman J.A."/>
            <person name="Shapiro H."/>
            <person name="Aerts A."/>
            <person name="Otillar R.P."/>
            <person name="Terry A.Y."/>
            <person name="Boore J.L."/>
            <person name="Grigoriev I.V."/>
            <person name="Lindberg D.R."/>
            <person name="Seaver E.C."/>
            <person name="Weisblat D.A."/>
            <person name="Putnam N.H."/>
            <person name="Rokhsar D.S."/>
        </authorList>
    </citation>
    <scope>NUCLEOTIDE SEQUENCE [LARGE SCALE GENOMIC DNA]</scope>
</reference>
<dbReference type="KEGG" id="lgi:LOTGIDRAFT_171473"/>
<evidence type="ECO:0000256" key="10">
    <source>
        <dbReference type="SAM" id="SignalP"/>
    </source>
</evidence>
<dbReference type="HOGENOM" id="CLU_024278_0_0_1"/>
<feature type="chain" id="PRO_5004718348" description="Cadherin domain-containing protein" evidence="10">
    <location>
        <begin position="21"/>
        <end position="706"/>
    </location>
</feature>
<feature type="domain" description="Cadherin" evidence="11">
    <location>
        <begin position="357"/>
        <end position="459"/>
    </location>
</feature>
<comment type="subcellular location">
    <subcellularLocation>
        <location evidence="1">Membrane</location>
        <topology evidence="1">Single-pass membrane protein</topology>
    </subcellularLocation>
</comment>
<keyword evidence="7" id="KW-0325">Glycoprotein</keyword>
<evidence type="ECO:0000256" key="2">
    <source>
        <dbReference type="ARBA" id="ARBA00022692"/>
    </source>
</evidence>
<dbReference type="GO" id="GO:0007156">
    <property type="term" value="P:homophilic cell adhesion via plasma membrane adhesion molecules"/>
    <property type="evidence" value="ECO:0007669"/>
    <property type="project" value="InterPro"/>
</dbReference>
<dbReference type="InterPro" id="IPR002126">
    <property type="entry name" value="Cadherin-like_dom"/>
</dbReference>
<dbReference type="PROSITE" id="PS50268">
    <property type="entry name" value="CADHERIN_2"/>
    <property type="match status" value="2"/>
</dbReference>
<name>V4CM60_LOTGI</name>
<protein>
    <recommendedName>
        <fullName evidence="11">Cadherin domain-containing protein</fullName>
    </recommendedName>
</protein>
<dbReference type="EMBL" id="KB200027">
    <property type="protein sequence ID" value="ESP03385.1"/>
    <property type="molecule type" value="Genomic_DNA"/>
</dbReference>
<proteinExistence type="predicted"/>
<keyword evidence="3" id="KW-0677">Repeat</keyword>
<dbReference type="InterPro" id="IPR050174">
    <property type="entry name" value="Protocadherin/Cadherin-CA"/>
</dbReference>
<dbReference type="OMA" id="PTYLYMF"/>
<dbReference type="Proteomes" id="UP000030746">
    <property type="component" value="Unassembled WGS sequence"/>
</dbReference>
<evidence type="ECO:0000313" key="12">
    <source>
        <dbReference type="EMBL" id="ESP03385.1"/>
    </source>
</evidence>
<evidence type="ECO:0000256" key="4">
    <source>
        <dbReference type="ARBA" id="ARBA00022837"/>
    </source>
</evidence>
<keyword evidence="5 9" id="KW-1133">Transmembrane helix</keyword>
<evidence type="ECO:0000256" key="9">
    <source>
        <dbReference type="SAM" id="Phobius"/>
    </source>
</evidence>
<dbReference type="Gene3D" id="2.60.40.60">
    <property type="entry name" value="Cadherins"/>
    <property type="match status" value="3"/>
</dbReference>
<dbReference type="InterPro" id="IPR020894">
    <property type="entry name" value="Cadherin_CS"/>
</dbReference>
<dbReference type="CTD" id="20241798"/>
<accession>V4CM60</accession>
<evidence type="ECO:0000256" key="3">
    <source>
        <dbReference type="ARBA" id="ARBA00022737"/>
    </source>
</evidence>
<evidence type="ECO:0000313" key="13">
    <source>
        <dbReference type="Proteomes" id="UP000030746"/>
    </source>
</evidence>